<dbReference type="AlphaFoldDB" id="A0A2T2NQK9"/>
<name>A0A2T2NQK9_CORCC</name>
<dbReference type="PANTHER" id="PTHR37017:SF11">
    <property type="entry name" value="ESTERASE_LIPASE_THIOESTERASE DOMAIN-CONTAINING PROTEIN"/>
    <property type="match status" value="1"/>
</dbReference>
<accession>A0A2T2NQK9</accession>
<dbReference type="InterPro" id="IPR052897">
    <property type="entry name" value="Sec-Metab_Biosynth_Hydrolase"/>
</dbReference>
<dbReference type="SUPFAM" id="SSF53474">
    <property type="entry name" value="alpha/beta-Hydrolases"/>
    <property type="match status" value="1"/>
</dbReference>
<dbReference type="Gene3D" id="3.40.50.1820">
    <property type="entry name" value="alpha/beta hydrolase"/>
    <property type="match status" value="1"/>
</dbReference>
<gene>
    <name evidence="2" type="ORF">BS50DRAFT_572735</name>
</gene>
<evidence type="ECO:0000313" key="3">
    <source>
        <dbReference type="Proteomes" id="UP000240883"/>
    </source>
</evidence>
<dbReference type="Pfam" id="PF12697">
    <property type="entry name" value="Abhydrolase_6"/>
    <property type="match status" value="1"/>
</dbReference>
<dbReference type="PANTHER" id="PTHR37017">
    <property type="entry name" value="AB HYDROLASE-1 DOMAIN-CONTAINING PROTEIN-RELATED"/>
    <property type="match status" value="1"/>
</dbReference>
<feature type="domain" description="AB hydrolase-1" evidence="1">
    <location>
        <begin position="9"/>
        <end position="239"/>
    </location>
</feature>
<dbReference type="STRING" id="1448308.A0A2T2NQK9"/>
<dbReference type="EMBL" id="KZ678134">
    <property type="protein sequence ID" value="PSN67693.1"/>
    <property type="molecule type" value="Genomic_DNA"/>
</dbReference>
<protein>
    <submittedName>
        <fullName evidence="2">Catalytic protein</fullName>
    </submittedName>
</protein>
<keyword evidence="3" id="KW-1185">Reference proteome</keyword>
<dbReference type="InterPro" id="IPR000073">
    <property type="entry name" value="AB_hydrolase_1"/>
</dbReference>
<dbReference type="Proteomes" id="UP000240883">
    <property type="component" value="Unassembled WGS sequence"/>
</dbReference>
<dbReference type="InterPro" id="IPR029058">
    <property type="entry name" value="AB_hydrolase_fold"/>
</dbReference>
<proteinExistence type="predicted"/>
<reference evidence="2 3" key="1">
    <citation type="journal article" date="2018" name="Front. Microbiol.">
        <title>Genome-Wide Analysis of Corynespora cassiicola Leaf Fall Disease Putative Effectors.</title>
        <authorList>
            <person name="Lopez D."/>
            <person name="Ribeiro S."/>
            <person name="Label P."/>
            <person name="Fumanal B."/>
            <person name="Venisse J.S."/>
            <person name="Kohler A."/>
            <person name="de Oliveira R.R."/>
            <person name="Labutti K."/>
            <person name="Lipzen A."/>
            <person name="Lail K."/>
            <person name="Bauer D."/>
            <person name="Ohm R.A."/>
            <person name="Barry K.W."/>
            <person name="Spatafora J."/>
            <person name="Grigoriev I.V."/>
            <person name="Martin F.M."/>
            <person name="Pujade-Renaud V."/>
        </authorList>
    </citation>
    <scope>NUCLEOTIDE SEQUENCE [LARGE SCALE GENOMIC DNA]</scope>
    <source>
        <strain evidence="2 3">Philippines</strain>
    </source>
</reference>
<sequence length="247" mass="26992">MATLSTPTIVLLPGSFQLPEIYYDFAKLIESHGFPVVQPEYPSLDQADPNLSSRDLDDDATVAEAAIRDIVEEHNKTAIIVMHSYGGLVGAESVPQELTVNSRQEKGLDGGVKHLFYFSAFVMALGRSVYDTIGNSTQHDFFDGLFVLKDPLNKMYNDLPLPEAKCLARKVIPQSAAVLKTPMKRAAYRYLPSTFVKLTADQAILPPVQDAFANLAGSTVKTINSGHSAFLSHPKEVVALLEEVAKL</sequence>
<evidence type="ECO:0000259" key="1">
    <source>
        <dbReference type="Pfam" id="PF12697"/>
    </source>
</evidence>
<organism evidence="2 3">
    <name type="scientific">Corynespora cassiicola Philippines</name>
    <dbReference type="NCBI Taxonomy" id="1448308"/>
    <lineage>
        <taxon>Eukaryota</taxon>
        <taxon>Fungi</taxon>
        <taxon>Dikarya</taxon>
        <taxon>Ascomycota</taxon>
        <taxon>Pezizomycotina</taxon>
        <taxon>Dothideomycetes</taxon>
        <taxon>Pleosporomycetidae</taxon>
        <taxon>Pleosporales</taxon>
        <taxon>Corynesporascaceae</taxon>
        <taxon>Corynespora</taxon>
    </lineage>
</organism>
<dbReference type="OrthoDB" id="408373at2759"/>
<evidence type="ECO:0000313" key="2">
    <source>
        <dbReference type="EMBL" id="PSN67693.1"/>
    </source>
</evidence>